<feature type="signal peptide" evidence="1">
    <location>
        <begin position="1"/>
        <end position="25"/>
    </location>
</feature>
<proteinExistence type="predicted"/>
<evidence type="ECO:0000313" key="2">
    <source>
        <dbReference type="EMBL" id="CAD2187901.1"/>
    </source>
</evidence>
<dbReference type="EMBL" id="CAJEWN010000661">
    <property type="protein sequence ID" value="CAD2187901.1"/>
    <property type="molecule type" value="Genomic_DNA"/>
</dbReference>
<sequence length="141" mass="16673">MLIFINLILYIFICSLQSITKNVYGIEDPSNNTLKQLEFISNENEEKITINRNKRFPLDGGGGEGGGDGAQPAAGAAQICHCRKGLCRLADCKCVICPRPRPSYRWRRPQIRRPYYRRPRPRHYKRRRPYWWLRRYVVIEY</sequence>
<evidence type="ECO:0000313" key="3">
    <source>
        <dbReference type="Proteomes" id="UP000580250"/>
    </source>
</evidence>
<reference evidence="2 3" key="1">
    <citation type="submission" date="2020-08" db="EMBL/GenBank/DDBJ databases">
        <authorList>
            <person name="Koutsovoulos G."/>
            <person name="Danchin GJ E."/>
        </authorList>
    </citation>
    <scope>NUCLEOTIDE SEQUENCE [LARGE SCALE GENOMIC DNA]</scope>
</reference>
<feature type="chain" id="PRO_5027972617" evidence="1">
    <location>
        <begin position="26"/>
        <end position="141"/>
    </location>
</feature>
<name>A0A6V7WLM4_MELEN</name>
<evidence type="ECO:0000256" key="1">
    <source>
        <dbReference type="SAM" id="SignalP"/>
    </source>
</evidence>
<comment type="caution">
    <text evidence="2">The sequence shown here is derived from an EMBL/GenBank/DDBJ whole genome shotgun (WGS) entry which is preliminary data.</text>
</comment>
<protein>
    <submittedName>
        <fullName evidence="2">Uncharacterized protein</fullName>
    </submittedName>
</protein>
<gene>
    <name evidence="2" type="ORF">MENT_LOCUS40515</name>
</gene>
<accession>A0A6V7WLM4</accession>
<dbReference type="Proteomes" id="UP000580250">
    <property type="component" value="Unassembled WGS sequence"/>
</dbReference>
<dbReference type="AlphaFoldDB" id="A0A6V7WLM4"/>
<organism evidence="2 3">
    <name type="scientific">Meloidogyne enterolobii</name>
    <name type="common">Root-knot nematode worm</name>
    <name type="synonym">Meloidogyne mayaguensis</name>
    <dbReference type="NCBI Taxonomy" id="390850"/>
    <lineage>
        <taxon>Eukaryota</taxon>
        <taxon>Metazoa</taxon>
        <taxon>Ecdysozoa</taxon>
        <taxon>Nematoda</taxon>
        <taxon>Chromadorea</taxon>
        <taxon>Rhabditida</taxon>
        <taxon>Tylenchina</taxon>
        <taxon>Tylenchomorpha</taxon>
        <taxon>Tylenchoidea</taxon>
        <taxon>Meloidogynidae</taxon>
        <taxon>Meloidogyninae</taxon>
        <taxon>Meloidogyne</taxon>
    </lineage>
</organism>
<keyword evidence="1" id="KW-0732">Signal</keyword>